<reference evidence="19" key="1">
    <citation type="submission" date="2020-05" db="UniProtKB">
        <authorList>
            <consortium name="EnsemblMetazoa"/>
        </authorList>
    </citation>
    <scope>IDENTIFICATION</scope>
    <source>
        <strain evidence="19">Aabys</strain>
    </source>
</reference>
<dbReference type="PROSITE" id="PS00107">
    <property type="entry name" value="PROTEIN_KINASE_ATP"/>
    <property type="match status" value="1"/>
</dbReference>
<dbReference type="GO" id="GO:0000278">
    <property type="term" value="P:mitotic cell cycle"/>
    <property type="evidence" value="ECO:0007669"/>
    <property type="project" value="InterPro"/>
</dbReference>
<organism evidence="19">
    <name type="scientific">Musca domestica</name>
    <name type="common">House fly</name>
    <dbReference type="NCBI Taxonomy" id="7370"/>
    <lineage>
        <taxon>Eukaryota</taxon>
        <taxon>Metazoa</taxon>
        <taxon>Ecdysozoa</taxon>
        <taxon>Arthropoda</taxon>
        <taxon>Hexapoda</taxon>
        <taxon>Insecta</taxon>
        <taxon>Pterygota</taxon>
        <taxon>Neoptera</taxon>
        <taxon>Endopterygota</taxon>
        <taxon>Diptera</taxon>
        <taxon>Brachycera</taxon>
        <taxon>Muscomorpha</taxon>
        <taxon>Muscoidea</taxon>
        <taxon>Muscidae</taxon>
        <taxon>Musca</taxon>
    </lineage>
</organism>
<dbReference type="KEGG" id="mde:101894440"/>
<dbReference type="InterPro" id="IPR008271">
    <property type="entry name" value="Ser/Thr_kinase_AS"/>
</dbReference>
<evidence type="ECO:0000256" key="2">
    <source>
        <dbReference type="ARBA" id="ARBA00022679"/>
    </source>
</evidence>
<comment type="cofactor">
    <cofactor evidence="14">
        <name>Mg(2+)</name>
        <dbReference type="ChEBI" id="CHEBI:18420"/>
    </cofactor>
    <text evidence="14">Binds 2 magnesium ions per subunit.</text>
</comment>
<dbReference type="Gene3D" id="1.10.510.10">
    <property type="entry name" value="Transferase(Phosphotransferase) domain 1"/>
    <property type="match status" value="1"/>
</dbReference>
<dbReference type="InterPro" id="IPR000719">
    <property type="entry name" value="Prot_kinase_dom"/>
</dbReference>
<evidence type="ECO:0000256" key="16">
    <source>
        <dbReference type="SAM" id="Coils"/>
    </source>
</evidence>
<keyword evidence="5 11" id="KW-0418">Kinase</keyword>
<keyword evidence="9 11" id="KW-0539">Nucleus</keyword>
<feature type="domain" description="Protein kinase" evidence="18">
    <location>
        <begin position="243"/>
        <end position="521"/>
    </location>
</feature>
<accession>A0A1I8MRR1</accession>
<evidence type="ECO:0000256" key="3">
    <source>
        <dbReference type="ARBA" id="ARBA00022723"/>
    </source>
</evidence>
<feature type="compositionally biased region" description="Polar residues" evidence="17">
    <location>
        <begin position="75"/>
        <end position="87"/>
    </location>
</feature>
<evidence type="ECO:0000256" key="6">
    <source>
        <dbReference type="ARBA" id="ARBA00022840"/>
    </source>
</evidence>
<keyword evidence="16" id="KW-0175">Coiled coil</keyword>
<dbReference type="PANTHER" id="PTHR11042:SF185">
    <property type="entry name" value="WEE1-LIKE PROTEIN KINASE"/>
    <property type="match status" value="1"/>
</dbReference>
<evidence type="ECO:0000313" key="21">
    <source>
        <dbReference type="RefSeq" id="XP_005185899.1"/>
    </source>
</evidence>
<proteinExistence type="inferred from homology"/>
<evidence type="ECO:0000256" key="4">
    <source>
        <dbReference type="ARBA" id="ARBA00022741"/>
    </source>
</evidence>
<keyword evidence="20" id="KW-1185">Reference proteome</keyword>
<evidence type="ECO:0000313" key="20">
    <source>
        <dbReference type="Proteomes" id="UP001652621"/>
    </source>
</evidence>
<dbReference type="GO" id="GO:0004715">
    <property type="term" value="F:non-membrane spanning protein tyrosine kinase activity"/>
    <property type="evidence" value="ECO:0007669"/>
    <property type="project" value="UniProtKB-UniRule"/>
</dbReference>
<gene>
    <name evidence="19" type="primary">101894440</name>
    <name evidence="21" type="synonym">LOC101894440</name>
</gene>
<dbReference type="GO" id="GO:0005524">
    <property type="term" value="F:ATP binding"/>
    <property type="evidence" value="ECO:0007669"/>
    <property type="project" value="UniProtKB-UniRule"/>
</dbReference>
<name>A0A1I8MRR1_MUSDO</name>
<feature type="region of interest" description="Disordered" evidence="17">
    <location>
        <begin position="1"/>
        <end position="88"/>
    </location>
</feature>
<dbReference type="OrthoDB" id="5337378at2759"/>
<dbReference type="GO" id="GO:0005737">
    <property type="term" value="C:cytoplasm"/>
    <property type="evidence" value="ECO:0007669"/>
    <property type="project" value="TreeGrafter"/>
</dbReference>
<dbReference type="PROSITE" id="PS00108">
    <property type="entry name" value="PROTEIN_KINASE_ST"/>
    <property type="match status" value="1"/>
</dbReference>
<comment type="catalytic activity">
    <reaction evidence="11">
        <text>L-tyrosyl-[protein] + ATP = O-phospho-L-tyrosyl-[protein] + ADP + H(+)</text>
        <dbReference type="Rhea" id="RHEA:10596"/>
        <dbReference type="Rhea" id="RHEA-COMP:10136"/>
        <dbReference type="Rhea" id="RHEA-COMP:20101"/>
        <dbReference type="ChEBI" id="CHEBI:15378"/>
        <dbReference type="ChEBI" id="CHEBI:30616"/>
        <dbReference type="ChEBI" id="CHEBI:46858"/>
        <dbReference type="ChEBI" id="CHEBI:61978"/>
        <dbReference type="ChEBI" id="CHEBI:456216"/>
        <dbReference type="EC" id="2.7.10.2"/>
    </reaction>
</comment>
<dbReference type="SUPFAM" id="SSF56112">
    <property type="entry name" value="Protein kinase-like (PK-like)"/>
    <property type="match status" value="1"/>
</dbReference>
<keyword evidence="4 11" id="KW-0547">Nucleotide-binding</keyword>
<evidence type="ECO:0000256" key="15">
    <source>
        <dbReference type="PROSITE-ProRule" id="PRU10141"/>
    </source>
</evidence>
<keyword evidence="8 11" id="KW-0829">Tyrosine-protein kinase</keyword>
<dbReference type="EC" id="2.7.10.2" evidence="11"/>
<dbReference type="InterPro" id="IPR050339">
    <property type="entry name" value="CC_SR_Kinase"/>
</dbReference>
<dbReference type="GO" id="GO:0000287">
    <property type="term" value="F:magnesium ion binding"/>
    <property type="evidence" value="ECO:0007669"/>
    <property type="project" value="InterPro"/>
</dbReference>
<comment type="similarity">
    <text evidence="11">Belongs to the protein kinase superfamily. Ser/Thr protein kinase family. WEE1 subfamily.</text>
</comment>
<dbReference type="RefSeq" id="XP_005185899.1">
    <property type="nucleotide sequence ID" value="XM_005185842.3"/>
</dbReference>
<comment type="similarity">
    <text evidence="10">Belongs to the protein kinase superfamily. Ser/Thr protein kinase family. GCN2 subfamily.</text>
</comment>
<dbReference type="InterPro" id="IPR017164">
    <property type="entry name" value="Wee1-like_protein_kinase"/>
</dbReference>
<dbReference type="InterPro" id="IPR017441">
    <property type="entry name" value="Protein_kinase_ATP_BS"/>
</dbReference>
<dbReference type="VEuPathDB" id="VectorBase:MDOMA2_009619"/>
<dbReference type="STRING" id="7370.A0A1I8MRR1"/>
<comment type="subcellular location">
    <subcellularLocation>
        <location evidence="1 11">Nucleus</location>
    </subcellularLocation>
</comment>
<keyword evidence="6 11" id="KW-0067">ATP-binding</keyword>
<feature type="binding site" evidence="15">
    <location>
        <position position="273"/>
    </location>
    <ligand>
        <name>ATP</name>
        <dbReference type="ChEBI" id="CHEBI:30616"/>
    </ligand>
</feature>
<sequence>MAFRSRLQNKSGGSSIEQLEIEMCSPSSSPPVPVSPVCTTILPRKLRFASPSRDEDDEGTSGSDDSPFKAKSENSNDSAKTPTTMSISPPYRKVRALRLFDTPATPKTILEHCGPAKEKSSAKALNHLSLAAASDITKRQESLFLKATERPRSLPLHNRALDNVMQQQTANVNPFTPDSLMAHNKKRCRTQIGRENLSNRSLQMFLNSDEDLNNDNEQSTEMHQAPKRLALQDTNISRYKKEFVELSVIGIGEFGMVYQCLNRLDGCIYAIKKSIKPVAGSSFEKQALNEVWAHAVLGKHDNVVRYYSAWAEDNHMLIQNEYCNGGSLQSLLQKRCLVESELRILLLHVAEGLRYIHSNDLVHMDLKSGNIFLTKVPSVHKTVMPPLTKECYETGMDGIYEELSNSEWLITYKIGDLGHVTSVKEPCVEEGDCRYLPKEILEDDFSNLFKADIFALGLTLYEAAGGGPLPKNGQEWHNLRDNKVPDIPTLSREFNDLIKIMTHSDPKKRPSSTSIFNHSVLNSLESKSKAQLSQELTIEKRKNEILLRKLREARKTIKSYEQNAKAHHSHFNSPQKFSDQRCLRSLTRKKHNTPSLNGKLESLRDRNKNVINNFKY</sequence>
<feature type="coiled-coil region" evidence="16">
    <location>
        <begin position="529"/>
        <end position="563"/>
    </location>
</feature>
<dbReference type="EnsemblMetazoa" id="MDOA007759-RA">
    <property type="protein sequence ID" value="MDOA007759-PA"/>
    <property type="gene ID" value="MDOA007759"/>
</dbReference>
<evidence type="ECO:0000256" key="11">
    <source>
        <dbReference type="PIRNR" id="PIRNR037281"/>
    </source>
</evidence>
<dbReference type="Pfam" id="PF00069">
    <property type="entry name" value="Pkinase"/>
    <property type="match status" value="1"/>
</dbReference>
<dbReference type="Proteomes" id="UP001652621">
    <property type="component" value="Unplaced"/>
</dbReference>
<feature type="active site" description="Proton acceptor" evidence="12">
    <location>
        <position position="365"/>
    </location>
</feature>
<evidence type="ECO:0000259" key="18">
    <source>
        <dbReference type="PROSITE" id="PS50011"/>
    </source>
</evidence>
<evidence type="ECO:0000256" key="9">
    <source>
        <dbReference type="ARBA" id="ARBA00023242"/>
    </source>
</evidence>
<evidence type="ECO:0000256" key="12">
    <source>
        <dbReference type="PIRSR" id="PIRSR037281-1"/>
    </source>
</evidence>
<keyword evidence="2 11" id="KW-0808">Transferase</keyword>
<evidence type="ECO:0000256" key="14">
    <source>
        <dbReference type="PIRSR" id="PIRSR037281-3"/>
    </source>
</evidence>
<dbReference type="eggNOG" id="KOG0601">
    <property type="taxonomic scope" value="Eukaryota"/>
</dbReference>
<evidence type="ECO:0000256" key="7">
    <source>
        <dbReference type="ARBA" id="ARBA00022842"/>
    </source>
</evidence>
<feature type="binding site" evidence="14">
    <location>
        <position position="370"/>
    </location>
    <ligand>
        <name>Mg(2+)</name>
        <dbReference type="ChEBI" id="CHEBI:18420"/>
        <label>1</label>
    </ligand>
</feature>
<keyword evidence="3 11" id="KW-0479">Metal-binding</keyword>
<dbReference type="PROSITE" id="PS50011">
    <property type="entry name" value="PROTEIN_KINASE_DOM"/>
    <property type="match status" value="1"/>
</dbReference>
<evidence type="ECO:0000256" key="5">
    <source>
        <dbReference type="ARBA" id="ARBA00022777"/>
    </source>
</evidence>
<feature type="compositionally biased region" description="Polar residues" evidence="17">
    <location>
        <begin position="1"/>
        <end position="17"/>
    </location>
</feature>
<feature type="binding site" evidence="13">
    <location>
        <position position="272"/>
    </location>
    <ligand>
        <name>ATP</name>
        <dbReference type="ChEBI" id="CHEBI:30616"/>
    </ligand>
</feature>
<dbReference type="PANTHER" id="PTHR11042">
    <property type="entry name" value="EUKARYOTIC TRANSLATION INITIATION FACTOR 2-ALPHA KINASE EIF2-ALPHA KINASE -RELATED"/>
    <property type="match status" value="1"/>
</dbReference>
<evidence type="ECO:0000313" key="19">
    <source>
        <dbReference type="EnsemblMetazoa" id="MDOA007759-PA"/>
    </source>
</evidence>
<protein>
    <recommendedName>
        <fullName evidence="11">Wee1-like protein kinase</fullName>
        <ecNumber evidence="11">2.7.10.2</ecNumber>
    </recommendedName>
</protein>
<dbReference type="Gene3D" id="3.30.200.20">
    <property type="entry name" value="Phosphorylase Kinase, domain 1"/>
    <property type="match status" value="1"/>
</dbReference>
<dbReference type="SMART" id="SM00220">
    <property type="entry name" value="S_TKc"/>
    <property type="match status" value="1"/>
</dbReference>
<dbReference type="InterPro" id="IPR011009">
    <property type="entry name" value="Kinase-like_dom_sf"/>
</dbReference>
<evidence type="ECO:0000256" key="17">
    <source>
        <dbReference type="SAM" id="MobiDB-lite"/>
    </source>
</evidence>
<reference evidence="21" key="2">
    <citation type="submission" date="2025-04" db="UniProtKB">
        <authorList>
            <consortium name="RefSeq"/>
        </authorList>
    </citation>
    <scope>IDENTIFICATION</scope>
    <source>
        <strain evidence="21">Aabys</strain>
    </source>
</reference>
<evidence type="ECO:0000256" key="8">
    <source>
        <dbReference type="ARBA" id="ARBA00023137"/>
    </source>
</evidence>
<evidence type="ECO:0000256" key="1">
    <source>
        <dbReference type="ARBA" id="ARBA00004123"/>
    </source>
</evidence>
<dbReference type="FunFam" id="3.30.200.20:FF:000115">
    <property type="entry name" value="Wee1-like kinase 2"/>
    <property type="match status" value="1"/>
</dbReference>
<dbReference type="GO" id="GO:0005634">
    <property type="term" value="C:nucleus"/>
    <property type="evidence" value="ECO:0007669"/>
    <property type="project" value="UniProtKB-SubCell"/>
</dbReference>
<feature type="binding site" evidence="13">
    <location>
        <begin position="249"/>
        <end position="257"/>
    </location>
    <ligand>
        <name>ATP</name>
        <dbReference type="ChEBI" id="CHEBI:30616"/>
    </ligand>
</feature>
<dbReference type="PIRSF" id="PIRSF037281">
    <property type="entry name" value="Wee1-like_protein_kinase"/>
    <property type="match status" value="1"/>
</dbReference>
<keyword evidence="7 14" id="KW-0460">Magnesium</keyword>
<dbReference type="VEuPathDB" id="VectorBase:MDOA007759"/>
<dbReference type="AlphaFoldDB" id="A0A1I8MRR1"/>
<evidence type="ECO:0000256" key="13">
    <source>
        <dbReference type="PIRSR" id="PIRSR037281-2"/>
    </source>
</evidence>
<feature type="binding site" evidence="14">
    <location>
        <position position="416"/>
    </location>
    <ligand>
        <name>Mg(2+)</name>
        <dbReference type="ChEBI" id="CHEBI:18420"/>
        <label>1</label>
    </ligand>
</feature>
<evidence type="ECO:0000256" key="10">
    <source>
        <dbReference type="ARBA" id="ARBA00037982"/>
    </source>
</evidence>